<dbReference type="OrthoDB" id="3221808at2759"/>
<evidence type="ECO:0000259" key="2">
    <source>
        <dbReference type="Pfam" id="PF20153"/>
    </source>
</evidence>
<dbReference type="Proteomes" id="UP000305067">
    <property type="component" value="Unassembled WGS sequence"/>
</dbReference>
<feature type="transmembrane region" description="Helical" evidence="1">
    <location>
        <begin position="71"/>
        <end position="90"/>
    </location>
</feature>
<organism evidence="3 4">
    <name type="scientific">Pterulicium gracile</name>
    <dbReference type="NCBI Taxonomy" id="1884261"/>
    <lineage>
        <taxon>Eukaryota</taxon>
        <taxon>Fungi</taxon>
        <taxon>Dikarya</taxon>
        <taxon>Basidiomycota</taxon>
        <taxon>Agaricomycotina</taxon>
        <taxon>Agaricomycetes</taxon>
        <taxon>Agaricomycetidae</taxon>
        <taxon>Agaricales</taxon>
        <taxon>Pleurotineae</taxon>
        <taxon>Pterulaceae</taxon>
        <taxon>Pterulicium</taxon>
    </lineage>
</organism>
<name>A0A5C3Q7E6_9AGAR</name>
<evidence type="ECO:0000256" key="1">
    <source>
        <dbReference type="SAM" id="Phobius"/>
    </source>
</evidence>
<dbReference type="Pfam" id="PF20153">
    <property type="entry name" value="DUF6535"/>
    <property type="match status" value="1"/>
</dbReference>
<evidence type="ECO:0000313" key="4">
    <source>
        <dbReference type="Proteomes" id="UP000305067"/>
    </source>
</evidence>
<evidence type="ECO:0000313" key="3">
    <source>
        <dbReference type="EMBL" id="TFK97902.1"/>
    </source>
</evidence>
<proteinExistence type="predicted"/>
<keyword evidence="4" id="KW-1185">Reference proteome</keyword>
<gene>
    <name evidence="3" type="ORF">BDV98DRAFT_247047</name>
</gene>
<dbReference type="AlphaFoldDB" id="A0A5C3Q7E6"/>
<keyword evidence="1" id="KW-1133">Transmembrane helix</keyword>
<dbReference type="EMBL" id="ML178843">
    <property type="protein sequence ID" value="TFK97902.1"/>
    <property type="molecule type" value="Genomic_DNA"/>
</dbReference>
<sequence>MKRVFALMRQKTSKQKAQAAAKFFALPTTTTGDRDDYEQRNPVDAYNEAMSPNARIWRVFLVEAGPFDLDMVDVILVFAGLFSAIVSTLVSQTSNALQPDYGHITAALLNELIEIQRAVASRSSLDDVLRSTPNLTSRSTTTSPDRWINSMWFVSLAFSLSTALLAVLVKQWIQGYVSSVSGSPQHQGCIRHFRYMGMSLSSSDCFQHSFIYPCSFSSSTSSFFCPLLTALSPSS</sequence>
<feature type="transmembrane region" description="Helical" evidence="1">
    <location>
        <begin position="147"/>
        <end position="169"/>
    </location>
</feature>
<feature type="domain" description="DUF6535" evidence="2">
    <location>
        <begin position="71"/>
        <end position="199"/>
    </location>
</feature>
<keyword evidence="1" id="KW-0472">Membrane</keyword>
<keyword evidence="1" id="KW-0812">Transmembrane</keyword>
<protein>
    <recommendedName>
        <fullName evidence="2">DUF6535 domain-containing protein</fullName>
    </recommendedName>
</protein>
<accession>A0A5C3Q7E6</accession>
<dbReference type="InterPro" id="IPR045338">
    <property type="entry name" value="DUF6535"/>
</dbReference>
<reference evidence="3 4" key="1">
    <citation type="journal article" date="2019" name="Nat. Ecol. Evol.">
        <title>Megaphylogeny resolves global patterns of mushroom evolution.</title>
        <authorList>
            <person name="Varga T."/>
            <person name="Krizsan K."/>
            <person name="Foldi C."/>
            <person name="Dima B."/>
            <person name="Sanchez-Garcia M."/>
            <person name="Sanchez-Ramirez S."/>
            <person name="Szollosi G.J."/>
            <person name="Szarkandi J.G."/>
            <person name="Papp V."/>
            <person name="Albert L."/>
            <person name="Andreopoulos W."/>
            <person name="Angelini C."/>
            <person name="Antonin V."/>
            <person name="Barry K.W."/>
            <person name="Bougher N.L."/>
            <person name="Buchanan P."/>
            <person name="Buyck B."/>
            <person name="Bense V."/>
            <person name="Catcheside P."/>
            <person name="Chovatia M."/>
            <person name="Cooper J."/>
            <person name="Damon W."/>
            <person name="Desjardin D."/>
            <person name="Finy P."/>
            <person name="Geml J."/>
            <person name="Haridas S."/>
            <person name="Hughes K."/>
            <person name="Justo A."/>
            <person name="Karasinski D."/>
            <person name="Kautmanova I."/>
            <person name="Kiss B."/>
            <person name="Kocsube S."/>
            <person name="Kotiranta H."/>
            <person name="LaButti K.M."/>
            <person name="Lechner B.E."/>
            <person name="Liimatainen K."/>
            <person name="Lipzen A."/>
            <person name="Lukacs Z."/>
            <person name="Mihaltcheva S."/>
            <person name="Morgado L.N."/>
            <person name="Niskanen T."/>
            <person name="Noordeloos M.E."/>
            <person name="Ohm R.A."/>
            <person name="Ortiz-Santana B."/>
            <person name="Ovrebo C."/>
            <person name="Racz N."/>
            <person name="Riley R."/>
            <person name="Savchenko A."/>
            <person name="Shiryaev A."/>
            <person name="Soop K."/>
            <person name="Spirin V."/>
            <person name="Szebenyi C."/>
            <person name="Tomsovsky M."/>
            <person name="Tulloss R.E."/>
            <person name="Uehling J."/>
            <person name="Grigoriev I.V."/>
            <person name="Vagvolgyi C."/>
            <person name="Papp T."/>
            <person name="Martin F.M."/>
            <person name="Miettinen O."/>
            <person name="Hibbett D.S."/>
            <person name="Nagy L.G."/>
        </authorList>
    </citation>
    <scope>NUCLEOTIDE SEQUENCE [LARGE SCALE GENOMIC DNA]</scope>
    <source>
        <strain evidence="3 4">CBS 309.79</strain>
    </source>
</reference>